<name>A0AC35TYB8_9BILA</name>
<accession>A0AC35TYB8</accession>
<sequence length="399" mass="43353">MTETKTSPVVNATPEQGDQKKDAGTLENTPYNQTVNNKYRNAATIANDALKTVIKATVEGASVRDLCRLGDQFIVDECSKLFKGTKFLKGISMPTCVSVNNCACHFSPLLEDPDVILKSNDVVKIDLGAHLDGYIATAAHTTVVGASAEKKVTGRVGDALVAANKCIEAGMRMIKSNGAYNTSDLNRVFTKITESYGVNMVENMVSHQLIHNEIHGDKAIVQNPGPEQRDKIVKFTFDSYDVFALDILLTTGPGVLRPGETRTTVFKKSTDKFYSLKLKTARAVYSEASTKFGSMPFALSALENQSKAKIGITQCAKHGVMEPYHVMWERDGEFVVQLKATIIILPGGVTKIAGLPIEESMVESSKQIQDPEVLEILKTGLKVKKENVPVAQPAAEKAL</sequence>
<proteinExistence type="predicted"/>
<evidence type="ECO:0000313" key="1">
    <source>
        <dbReference type="Proteomes" id="UP000095286"/>
    </source>
</evidence>
<protein>
    <submittedName>
        <fullName evidence="2">Peptidase_M24 domain-containing protein</fullName>
    </submittedName>
</protein>
<organism evidence="1 2">
    <name type="scientific">Rhabditophanes sp. KR3021</name>
    <dbReference type="NCBI Taxonomy" id="114890"/>
    <lineage>
        <taxon>Eukaryota</taxon>
        <taxon>Metazoa</taxon>
        <taxon>Ecdysozoa</taxon>
        <taxon>Nematoda</taxon>
        <taxon>Chromadorea</taxon>
        <taxon>Rhabditida</taxon>
        <taxon>Tylenchina</taxon>
        <taxon>Panagrolaimomorpha</taxon>
        <taxon>Strongyloidoidea</taxon>
        <taxon>Alloionematidae</taxon>
        <taxon>Rhabditophanes</taxon>
    </lineage>
</organism>
<reference evidence="2" key="1">
    <citation type="submission" date="2016-11" db="UniProtKB">
        <authorList>
            <consortium name="WormBaseParasite"/>
        </authorList>
    </citation>
    <scope>IDENTIFICATION</scope>
    <source>
        <strain evidence="2">KR3021</strain>
    </source>
</reference>
<dbReference type="Proteomes" id="UP000095286">
    <property type="component" value="Unplaced"/>
</dbReference>
<dbReference type="WBParaSite" id="RSKR_0000572100.1">
    <property type="protein sequence ID" value="RSKR_0000572100.1"/>
    <property type="gene ID" value="RSKR_0000572100"/>
</dbReference>
<evidence type="ECO:0000313" key="2">
    <source>
        <dbReference type="WBParaSite" id="RSKR_0000572100.1"/>
    </source>
</evidence>